<reference evidence="1 2" key="1">
    <citation type="journal article" date="2012" name="BMC Genomics">
        <title>Tools to kill: Genome of one of the most destructive plant pathogenic fungi Macrophomina phaseolina.</title>
        <authorList>
            <person name="Islam M.S."/>
            <person name="Haque M.S."/>
            <person name="Islam M.M."/>
            <person name="Emdad E.M."/>
            <person name="Halim A."/>
            <person name="Hossen Q.M.M."/>
            <person name="Hossain M.Z."/>
            <person name="Ahmed B."/>
            <person name="Rahim S."/>
            <person name="Rahman M.S."/>
            <person name="Alam M.M."/>
            <person name="Hou S."/>
            <person name="Wan X."/>
            <person name="Saito J.A."/>
            <person name="Alam M."/>
        </authorList>
    </citation>
    <scope>NUCLEOTIDE SEQUENCE [LARGE SCALE GENOMIC DNA]</scope>
    <source>
        <strain evidence="1 2">MS6</strain>
    </source>
</reference>
<dbReference type="HOGENOM" id="CLU_1447949_0_0_1"/>
<sequence>MSANCLHEAMGCVAYYTLKPIVACHTIFYYVWNAGRILRSMSAASTTPFNGTTPSLPPPQLYERLTSSRCSDRSTDIILQRQLAQIEAERARWSLNRPPSYRTYETTRELPPQLPEFEFGLPEKEAGGKIFPEKHFKIVVRPMEDDVRPKPLFSQPHFDEKMIYLPGSYGSHFGMAVHSTSAGIGVY</sequence>
<protein>
    <submittedName>
        <fullName evidence="1">Uncharacterized protein</fullName>
    </submittedName>
</protein>
<proteinExistence type="predicted"/>
<dbReference type="OrthoDB" id="10599560at2759"/>
<dbReference type="AlphaFoldDB" id="K2RQT2"/>
<dbReference type="EMBL" id="AHHD01000328">
    <property type="protein sequence ID" value="EKG15122.1"/>
    <property type="molecule type" value="Genomic_DNA"/>
</dbReference>
<organism evidence="1 2">
    <name type="scientific">Macrophomina phaseolina (strain MS6)</name>
    <name type="common">Charcoal rot fungus</name>
    <dbReference type="NCBI Taxonomy" id="1126212"/>
    <lineage>
        <taxon>Eukaryota</taxon>
        <taxon>Fungi</taxon>
        <taxon>Dikarya</taxon>
        <taxon>Ascomycota</taxon>
        <taxon>Pezizomycotina</taxon>
        <taxon>Dothideomycetes</taxon>
        <taxon>Dothideomycetes incertae sedis</taxon>
        <taxon>Botryosphaeriales</taxon>
        <taxon>Botryosphaeriaceae</taxon>
        <taxon>Macrophomina</taxon>
    </lineage>
</organism>
<name>K2RQT2_MACPH</name>
<comment type="caution">
    <text evidence="1">The sequence shown here is derived from an EMBL/GenBank/DDBJ whole genome shotgun (WGS) entry which is preliminary data.</text>
</comment>
<gene>
    <name evidence="1" type="ORF">MPH_07687</name>
</gene>
<dbReference type="Proteomes" id="UP000007129">
    <property type="component" value="Unassembled WGS sequence"/>
</dbReference>
<evidence type="ECO:0000313" key="1">
    <source>
        <dbReference type="EMBL" id="EKG15122.1"/>
    </source>
</evidence>
<dbReference type="VEuPathDB" id="FungiDB:MPH_07687"/>
<dbReference type="InParanoid" id="K2RQT2"/>
<evidence type="ECO:0000313" key="2">
    <source>
        <dbReference type="Proteomes" id="UP000007129"/>
    </source>
</evidence>
<accession>K2RQT2</accession>